<protein>
    <submittedName>
        <fullName evidence="3">Sugar ABC transporter substrate-binding protein</fullName>
    </submittedName>
</protein>
<gene>
    <name evidence="3" type="ORF">AWM79_04665</name>
</gene>
<organism evidence="3 4">
    <name type="scientific">Pseudomonas agarici</name>
    <dbReference type="NCBI Taxonomy" id="46677"/>
    <lineage>
        <taxon>Bacteria</taxon>
        <taxon>Pseudomonadati</taxon>
        <taxon>Pseudomonadota</taxon>
        <taxon>Gammaproteobacteria</taxon>
        <taxon>Pseudomonadales</taxon>
        <taxon>Pseudomonadaceae</taxon>
        <taxon>Pseudomonas</taxon>
    </lineage>
</organism>
<feature type="domain" description="FecR protein" evidence="1">
    <location>
        <begin position="111"/>
        <end position="198"/>
    </location>
</feature>
<dbReference type="GO" id="GO:0016989">
    <property type="term" value="F:sigma factor antagonist activity"/>
    <property type="evidence" value="ECO:0007669"/>
    <property type="project" value="TreeGrafter"/>
</dbReference>
<sequence length="320" mass="35120">MRPGISSETREVARAAARWLALLESGAANDEDHRKLQHWRESSSAHESAWQKAQLLRERFGGLPTALAMATLDRPDQGRRVFMKRALGVAALVPAAWLLGQQLPLDVWRADLQTATGERKRLPLTDGSTLQLNTASAVNVDMLASRLALVRGEISLKIPGSAALTIQAPYGHIIVSRSEVCVRLNAKDCRVSVVSGSARLQPLQGPALLLNEGHEVSLRASGAGSVDTFDGKLPGWREGVLMAQNQPLGDFLRELGRYRSGLLRWAPALEALRVTGSFRLDNTDRILSLLAASLPLDVHWRTRYWVTLVPRKTTPEKNTV</sequence>
<name>A0A0X1T7W4_PSEAA</name>
<dbReference type="Gene3D" id="2.60.120.1440">
    <property type="match status" value="1"/>
</dbReference>
<dbReference type="Pfam" id="PF16220">
    <property type="entry name" value="DUF4880"/>
    <property type="match status" value="1"/>
</dbReference>
<dbReference type="PANTHER" id="PTHR30273">
    <property type="entry name" value="PERIPLASMIC SIGNAL SENSOR AND SIGMA FACTOR ACTIVATOR FECR-RELATED"/>
    <property type="match status" value="1"/>
</dbReference>
<dbReference type="PANTHER" id="PTHR30273:SF2">
    <property type="entry name" value="PROTEIN FECR"/>
    <property type="match status" value="1"/>
</dbReference>
<evidence type="ECO:0000313" key="4">
    <source>
        <dbReference type="Proteomes" id="UP000063229"/>
    </source>
</evidence>
<dbReference type="STRING" id="46677.AWM79_04665"/>
<reference evidence="3 4" key="1">
    <citation type="submission" date="2016-01" db="EMBL/GenBank/DDBJ databases">
        <authorList>
            <person name="McClelland M."/>
            <person name="Jain A."/>
            <person name="Saraogi P."/>
            <person name="Mendelson R."/>
            <person name="Westerman R."/>
            <person name="SanMiguel P."/>
            <person name="Csonka L."/>
        </authorList>
    </citation>
    <scope>NUCLEOTIDE SEQUENCE [LARGE SCALE GENOMIC DNA]</scope>
    <source>
        <strain evidence="3 4">NCPPB 2472</strain>
    </source>
</reference>
<dbReference type="InterPro" id="IPR012373">
    <property type="entry name" value="Ferrdict_sens_TM"/>
</dbReference>
<dbReference type="AlphaFoldDB" id="A0A0X1T7W4"/>
<evidence type="ECO:0000313" key="3">
    <source>
        <dbReference type="EMBL" id="AMB88220.1"/>
    </source>
</evidence>
<dbReference type="EMBL" id="CP014135">
    <property type="protein sequence ID" value="AMB88220.1"/>
    <property type="molecule type" value="Genomic_DNA"/>
</dbReference>
<dbReference type="InterPro" id="IPR006860">
    <property type="entry name" value="FecR"/>
</dbReference>
<dbReference type="Proteomes" id="UP000063229">
    <property type="component" value="Chromosome"/>
</dbReference>
<dbReference type="KEGG" id="pagb:AWM79_04665"/>
<dbReference type="PIRSF" id="PIRSF018266">
    <property type="entry name" value="FecR"/>
    <property type="match status" value="1"/>
</dbReference>
<feature type="domain" description="FecR N-terminal" evidence="2">
    <location>
        <begin position="14"/>
        <end position="54"/>
    </location>
</feature>
<dbReference type="Pfam" id="PF04773">
    <property type="entry name" value="FecR"/>
    <property type="match status" value="1"/>
</dbReference>
<evidence type="ECO:0000259" key="1">
    <source>
        <dbReference type="Pfam" id="PF04773"/>
    </source>
</evidence>
<proteinExistence type="predicted"/>
<evidence type="ECO:0000259" key="2">
    <source>
        <dbReference type="Pfam" id="PF16220"/>
    </source>
</evidence>
<keyword evidence="4" id="KW-1185">Reference proteome</keyword>
<accession>A0A0X1T7W4</accession>
<dbReference type="InterPro" id="IPR032623">
    <property type="entry name" value="FecR_N"/>
</dbReference>